<proteinExistence type="predicted"/>
<reference evidence="1 2" key="1">
    <citation type="submission" date="2018-08" db="EMBL/GenBank/DDBJ databases">
        <title>Pallidiluteibacterium maritimus gen. nov., sp. nov., isolated from coastal sediment.</title>
        <authorList>
            <person name="Zhou L.Y."/>
        </authorList>
    </citation>
    <scope>NUCLEOTIDE SEQUENCE [LARGE SCALE GENOMIC DNA]</scope>
    <source>
        <strain evidence="1 2">XSD2</strain>
    </source>
</reference>
<accession>A0A399T8P7</accession>
<organism evidence="1 2">
    <name type="scientific">Maribellus luteus</name>
    <dbReference type="NCBI Taxonomy" id="2305463"/>
    <lineage>
        <taxon>Bacteria</taxon>
        <taxon>Pseudomonadati</taxon>
        <taxon>Bacteroidota</taxon>
        <taxon>Bacteroidia</taxon>
        <taxon>Marinilabiliales</taxon>
        <taxon>Prolixibacteraceae</taxon>
        <taxon>Maribellus</taxon>
    </lineage>
</organism>
<dbReference type="Proteomes" id="UP000265926">
    <property type="component" value="Unassembled WGS sequence"/>
</dbReference>
<dbReference type="PANTHER" id="PTHR10151:SF120">
    <property type="entry name" value="BIS(5'-ADENOSYL)-TRIPHOSPHATASE"/>
    <property type="match status" value="1"/>
</dbReference>
<sequence length="313" mass="35415">MIRNIKDRYYGNISLKKIKMKFKTNLLSRKMFGIISLALLFVSCNVKENKVLIIGIDGCRPDSFIKANTPSSDSLMKTGAYTFNAKTDEISSSGICWTGMLTGVWHDKHKVVTNSYKNPNIGEYPHFFRRVKQFNPELKTYSVIQWTAIHKILQEGDADVVKTFGNDDLVTDEVVRNLTNEDVDVIFVQLDDVDHAGHKYDYVPESENYIQAVEKADSQIGRMVNALKKRENYKNENWLVIVSTDHGGSNFGHGQNIPEHTTIFYIASGENATRGEITEQVNVVDVCITAMKHLGMEIKEEWSLDGKVVGLIN</sequence>
<evidence type="ECO:0008006" key="3">
    <source>
        <dbReference type="Google" id="ProtNLM"/>
    </source>
</evidence>
<dbReference type="InterPro" id="IPR002591">
    <property type="entry name" value="Phosphodiest/P_Trfase"/>
</dbReference>
<protein>
    <recommendedName>
        <fullName evidence="3">Metalloenzyme domain-containing protein</fullName>
    </recommendedName>
</protein>
<evidence type="ECO:0000313" key="2">
    <source>
        <dbReference type="Proteomes" id="UP000265926"/>
    </source>
</evidence>
<dbReference type="GO" id="GO:0016787">
    <property type="term" value="F:hydrolase activity"/>
    <property type="evidence" value="ECO:0007669"/>
    <property type="project" value="UniProtKB-ARBA"/>
</dbReference>
<gene>
    <name evidence="1" type="ORF">D1614_00975</name>
</gene>
<dbReference type="InterPro" id="IPR017850">
    <property type="entry name" value="Alkaline_phosphatase_core_sf"/>
</dbReference>
<name>A0A399T8P7_9BACT</name>
<evidence type="ECO:0000313" key="1">
    <source>
        <dbReference type="EMBL" id="RIJ50541.1"/>
    </source>
</evidence>
<dbReference type="Pfam" id="PF01663">
    <property type="entry name" value="Phosphodiest"/>
    <property type="match status" value="2"/>
</dbReference>
<keyword evidence="2" id="KW-1185">Reference proteome</keyword>
<dbReference type="Gene3D" id="3.40.720.10">
    <property type="entry name" value="Alkaline Phosphatase, subunit A"/>
    <property type="match status" value="1"/>
</dbReference>
<dbReference type="PANTHER" id="PTHR10151">
    <property type="entry name" value="ECTONUCLEOTIDE PYROPHOSPHATASE/PHOSPHODIESTERASE"/>
    <property type="match status" value="1"/>
</dbReference>
<dbReference type="EMBL" id="QWGR01000001">
    <property type="protein sequence ID" value="RIJ50541.1"/>
    <property type="molecule type" value="Genomic_DNA"/>
</dbReference>
<comment type="caution">
    <text evidence="1">The sequence shown here is derived from an EMBL/GenBank/DDBJ whole genome shotgun (WGS) entry which is preliminary data.</text>
</comment>
<dbReference type="SUPFAM" id="SSF53649">
    <property type="entry name" value="Alkaline phosphatase-like"/>
    <property type="match status" value="1"/>
</dbReference>
<dbReference type="AlphaFoldDB" id="A0A399T8P7"/>